<dbReference type="PANTHER" id="PTHR39420">
    <property type="match status" value="1"/>
</dbReference>
<dbReference type="PANTHER" id="PTHR39420:SF1">
    <property type="entry name" value="HYDROLASE"/>
    <property type="match status" value="1"/>
</dbReference>
<feature type="compositionally biased region" description="Polar residues" evidence="1">
    <location>
        <begin position="17"/>
        <end position="26"/>
    </location>
</feature>
<evidence type="ECO:0000313" key="3">
    <source>
        <dbReference type="Proteomes" id="UP000199301"/>
    </source>
</evidence>
<dbReference type="NCBIfam" id="TIGR03624">
    <property type="entry name" value="putative hydrolase"/>
    <property type="match status" value="1"/>
</dbReference>
<dbReference type="STRING" id="995062.SAMN04489718_2857"/>
<keyword evidence="3" id="KW-1185">Reference proteome</keyword>
<dbReference type="SUPFAM" id="SSF55486">
    <property type="entry name" value="Metalloproteases ('zincins'), catalytic domain"/>
    <property type="match status" value="1"/>
</dbReference>
<evidence type="ECO:0000256" key="1">
    <source>
        <dbReference type="SAM" id="MobiDB-lite"/>
    </source>
</evidence>
<evidence type="ECO:0000313" key="2">
    <source>
        <dbReference type="EMBL" id="SDQ96262.1"/>
    </source>
</evidence>
<feature type="region of interest" description="Disordered" evidence="1">
    <location>
        <begin position="1"/>
        <end position="33"/>
    </location>
</feature>
<proteinExistence type="predicted"/>
<dbReference type="RefSeq" id="WP_092524624.1">
    <property type="nucleotide sequence ID" value="NZ_FNKO01000002.1"/>
</dbReference>
<dbReference type="GO" id="GO:0016787">
    <property type="term" value="F:hydrolase activity"/>
    <property type="evidence" value="ECO:0007669"/>
    <property type="project" value="UniProtKB-KW"/>
</dbReference>
<dbReference type="AlphaFoldDB" id="A0A1H1F5H8"/>
<dbReference type="InterPro" id="IPR042271">
    <property type="entry name" value="Zinicin_2_N"/>
</dbReference>
<keyword evidence="2" id="KW-0378">Hydrolase</keyword>
<accession>A0A1H1F5H8</accession>
<dbReference type="Gene3D" id="1.20.150.30">
    <property type="entry name" value="Zincin-like metallopeptidase, N-terminal domain"/>
    <property type="match status" value="1"/>
</dbReference>
<gene>
    <name evidence="2" type="ORF">SAMN04489718_2857</name>
</gene>
<reference evidence="3" key="1">
    <citation type="submission" date="2016-10" db="EMBL/GenBank/DDBJ databases">
        <authorList>
            <person name="Varghese N."/>
            <person name="Submissions S."/>
        </authorList>
    </citation>
    <scope>NUCLEOTIDE SEQUENCE [LARGE SCALE GENOMIC DNA]</scope>
    <source>
        <strain evidence="3">DSM 45459</strain>
    </source>
</reference>
<protein>
    <submittedName>
        <fullName evidence="2">Putative hydrolase/uncharacterized protein, coenzyme F420 biosynthesis associated</fullName>
    </submittedName>
</protein>
<dbReference type="InterPro" id="IPR018766">
    <property type="entry name" value="Zinicin_2"/>
</dbReference>
<sequence length="390" mass="41234">MNVRASALSVPPRRQGSGYTTAQRAGSTEGLGTGAVDWDTAVNTAGRLLKPGPEISRAEAATTVASLREFSAGAETHVRELTGLGGELPIESGDVVDRPGWLRGAGRGLAELTDVAFANTSGADSEGSNELLATINSRGAGIQAGVVLAYLGTKVLGQYDPFAPAAPGASGAGRLLLVAPNIVAAQRALEVPEEDFHMWVCLHESTHRLQFNAVPWLREYFANSVGELMSAMDGSTGELFGRLPSAVREVRSGRSGESDTSPGMLGVVELLQSPSQRAALDRIIAVSTLLEGHADHVMDAVGPRVVPSVHTIRERFTRRRSGGGLLDRLLRSLLGVDAKIKQYAKGAEFTRHVVGAVGMEGFNAVWARPDNLPSRAEISDPPAWLRRVHG</sequence>
<dbReference type="OrthoDB" id="142939at2"/>
<dbReference type="NCBIfam" id="TIGR03883">
    <property type="entry name" value="DUF2342_F420"/>
    <property type="match status" value="1"/>
</dbReference>
<dbReference type="Pfam" id="PF10103">
    <property type="entry name" value="Zincin_2"/>
    <property type="match status" value="1"/>
</dbReference>
<dbReference type="EMBL" id="FNKO01000002">
    <property type="protein sequence ID" value="SDQ96262.1"/>
    <property type="molecule type" value="Genomic_DNA"/>
</dbReference>
<organism evidence="2 3">
    <name type="scientific">Actinopolyspora saharensis</name>
    <dbReference type="NCBI Taxonomy" id="995062"/>
    <lineage>
        <taxon>Bacteria</taxon>
        <taxon>Bacillati</taxon>
        <taxon>Actinomycetota</taxon>
        <taxon>Actinomycetes</taxon>
        <taxon>Actinopolysporales</taxon>
        <taxon>Actinopolysporaceae</taxon>
        <taxon>Actinopolyspora</taxon>
    </lineage>
</organism>
<dbReference type="Proteomes" id="UP000199301">
    <property type="component" value="Unassembled WGS sequence"/>
</dbReference>
<dbReference type="InterPro" id="IPR022454">
    <property type="entry name" value="CHP03883_F420-assoc"/>
</dbReference>
<name>A0A1H1F5H8_9ACTN</name>